<gene>
    <name evidence="2" type="primary">RGA3_21</name>
    <name evidence="2" type="ORF">CFP56_031219</name>
</gene>
<protein>
    <submittedName>
        <fullName evidence="2">Disease resistance protein rga3</fullName>
    </submittedName>
</protein>
<evidence type="ECO:0000313" key="2">
    <source>
        <dbReference type="EMBL" id="KAK7827292.1"/>
    </source>
</evidence>
<evidence type="ECO:0000256" key="1">
    <source>
        <dbReference type="SAM" id="MobiDB-lite"/>
    </source>
</evidence>
<accession>A0AAW0JLE7</accession>
<feature type="region of interest" description="Disordered" evidence="1">
    <location>
        <begin position="53"/>
        <end position="73"/>
    </location>
</feature>
<evidence type="ECO:0000313" key="3">
    <source>
        <dbReference type="Proteomes" id="UP000237347"/>
    </source>
</evidence>
<sequence>MNFLSFWSRDVGMDTKAYLTELTENFFNILLKRCKKQIGEDWHKISHIPNLKGHLSEQEEEPDDEISNEEPKKPTLKKWDLIKAFGCCNCSTTQ</sequence>
<feature type="compositionally biased region" description="Acidic residues" evidence="1">
    <location>
        <begin position="58"/>
        <end position="68"/>
    </location>
</feature>
<comment type="caution">
    <text evidence="2">The sequence shown here is derived from an EMBL/GenBank/DDBJ whole genome shotgun (WGS) entry which is preliminary data.</text>
</comment>
<dbReference type="Proteomes" id="UP000237347">
    <property type="component" value="Unassembled WGS sequence"/>
</dbReference>
<reference evidence="2 3" key="1">
    <citation type="journal article" date="2018" name="Sci. Data">
        <title>The draft genome sequence of cork oak.</title>
        <authorList>
            <person name="Ramos A.M."/>
            <person name="Usie A."/>
            <person name="Barbosa P."/>
            <person name="Barros P.M."/>
            <person name="Capote T."/>
            <person name="Chaves I."/>
            <person name="Simoes F."/>
            <person name="Abreu I."/>
            <person name="Carrasquinho I."/>
            <person name="Faro C."/>
            <person name="Guimaraes J.B."/>
            <person name="Mendonca D."/>
            <person name="Nobrega F."/>
            <person name="Rodrigues L."/>
            <person name="Saibo N.J.M."/>
            <person name="Varela M.C."/>
            <person name="Egas C."/>
            <person name="Matos J."/>
            <person name="Miguel C.M."/>
            <person name="Oliveira M.M."/>
            <person name="Ricardo C.P."/>
            <person name="Goncalves S."/>
        </authorList>
    </citation>
    <scope>NUCLEOTIDE SEQUENCE [LARGE SCALE GENOMIC DNA]</scope>
    <source>
        <strain evidence="3">cv. HL8</strain>
    </source>
</reference>
<keyword evidence="3" id="KW-1185">Reference proteome</keyword>
<dbReference type="EMBL" id="PKMF04000524">
    <property type="protein sequence ID" value="KAK7827292.1"/>
    <property type="molecule type" value="Genomic_DNA"/>
</dbReference>
<proteinExistence type="predicted"/>
<name>A0AAW0JLE7_QUESU</name>
<dbReference type="AlphaFoldDB" id="A0AAW0JLE7"/>
<organism evidence="2 3">
    <name type="scientific">Quercus suber</name>
    <name type="common">Cork oak</name>
    <dbReference type="NCBI Taxonomy" id="58331"/>
    <lineage>
        <taxon>Eukaryota</taxon>
        <taxon>Viridiplantae</taxon>
        <taxon>Streptophyta</taxon>
        <taxon>Embryophyta</taxon>
        <taxon>Tracheophyta</taxon>
        <taxon>Spermatophyta</taxon>
        <taxon>Magnoliopsida</taxon>
        <taxon>eudicotyledons</taxon>
        <taxon>Gunneridae</taxon>
        <taxon>Pentapetalae</taxon>
        <taxon>rosids</taxon>
        <taxon>fabids</taxon>
        <taxon>Fagales</taxon>
        <taxon>Fagaceae</taxon>
        <taxon>Quercus</taxon>
    </lineage>
</organism>